<reference evidence="10" key="1">
    <citation type="journal article" date="2012" name="Nat. Biotechnol.">
        <title>Reference genome sequence of the model plant Setaria.</title>
        <authorList>
            <person name="Bennetzen J.L."/>
            <person name="Schmutz J."/>
            <person name="Wang H."/>
            <person name="Percifield R."/>
            <person name="Hawkins J."/>
            <person name="Pontaroli A.C."/>
            <person name="Estep M."/>
            <person name="Feng L."/>
            <person name="Vaughn J.N."/>
            <person name="Grimwood J."/>
            <person name="Jenkins J."/>
            <person name="Barry K."/>
            <person name="Lindquist E."/>
            <person name="Hellsten U."/>
            <person name="Deshpande S."/>
            <person name="Wang X."/>
            <person name="Wu X."/>
            <person name="Mitros T."/>
            <person name="Triplett J."/>
            <person name="Yang X."/>
            <person name="Ye C.Y."/>
            <person name="Mauro-Herrera M."/>
            <person name="Wang L."/>
            <person name="Li P."/>
            <person name="Sharma M."/>
            <person name="Sharma R."/>
            <person name="Ronald P.C."/>
            <person name="Panaud O."/>
            <person name="Kellogg E.A."/>
            <person name="Brutnell T.P."/>
            <person name="Doust A.N."/>
            <person name="Tuskan G.A."/>
            <person name="Rokhsar D."/>
            <person name="Devos K.M."/>
        </authorList>
    </citation>
    <scope>NUCLEOTIDE SEQUENCE [LARGE SCALE GENOMIC DNA]</scope>
    <source>
        <strain evidence="10">Yugu1</strain>
    </source>
</reference>
<feature type="compositionally biased region" description="Polar residues" evidence="7">
    <location>
        <begin position="1173"/>
        <end position="1190"/>
    </location>
</feature>
<evidence type="ECO:0000256" key="3">
    <source>
        <dbReference type="ARBA" id="ARBA00023015"/>
    </source>
</evidence>
<name>A0A368QZP8_SETIT</name>
<dbReference type="OrthoDB" id="677168at2759"/>
<dbReference type="Pfam" id="PF14215">
    <property type="entry name" value="bHLH-MYC_N"/>
    <property type="match status" value="1"/>
</dbReference>
<dbReference type="CDD" id="cd11449">
    <property type="entry name" value="bHLH_AtAIB_like"/>
    <property type="match status" value="1"/>
</dbReference>
<dbReference type="SMART" id="SM00353">
    <property type="entry name" value="HLH"/>
    <property type="match status" value="1"/>
</dbReference>
<sequence length="1259" mass="139216">MEIEDDGAVGGTGTWTEEDRALGAAVLGTDAFAYLTKGGGAISEGLVATSLPDDLQNKLQELVDSEGPGTGWNYAIFWQLSRTKSGDLVLGWGDGSCREPRDGEVGAAGSAGSDDTKQRMRKRVLQRLHIAFGVADEEDYAPGIDQVTDTEMFFLASMYFAFPRRAGGPGQAFAAGIPLWIPNTERKVFPANYCYRGFLANAAGFRTIVLVPFESGVLELGSMQHIAESSDTIQNIRSVFAGASTNKAAVQRHEGNDPTPPERSPGLAKIFGKDLNLGRPSAVPAIGGVSKVDERSWEQRSAAAGTSLLPNVQKGLQNFTWSQARGLNSHQQKFGNGVLIVSNEAAHRNNGAADSPSPSQFQLQKAPQLQKLQLQKLPHIQKTPQLVTQQPLQPQVPRQIDFSAGSSSKSGVLVTRAAVLDGESAEVDGLCKEEGPPPVIEDRRPRKRGRKPANGREEPLNHVEAERQRREKLNQRFYALRAVVPNISKMDKASLLGDAITYITDLQKKLKEMETERERLLESGMVDPRERAPRPEVDIQVVQDEVLVRVMSPMESHPVKKVFQAFEEAEVRVGTMDAHSFYHDDYLQENILLRGGERVVRASAGEILARVDLEIAFGLEKLLNLEMLVMEIARRAADIEPLMRDPQSISAESIDEAFEFDVLYGIVDSEANELEKLVGSIRTDIANAESKVSEEGPGTRVKDKLHAATDSLKQMQELISTIRRESATFEKTIQPSHDKQGNSEDVGYENGHMSPHPAMQSKDQRHVLQMLQQSIANELDLQKKIFNSQSAVEDLKMKLHYAEQKSYFLEESIESLYERMFTAENASQLFLGTSKELIGKITTIQVSLSASVHREDDLKSKLEESLMKLNANQSTREILPGDNDNNTSQEAVEIQVLSPPEFLTLRNKVQQLEEWLRDSGSHPQWSLLSRGATEEEQSTAQSEINTFGNIISDLKLAISNAESRTQKAETRCTQLNQTNVQLTGELNSLKVQGSDRAGLLETKLKESDTQLEHARASVDAIVEQQGMLRSSMSDMEQMIEDLKEKYLKAETRAENAESKCSLLTDTNLELSEELSFLRGRVESLENSLHQANQLKVSTAKDIGSKTKIITDLVAKLALERERLHVQIVTLTKKNSMLAQKCKENVDKASLSKEATDVAKGEIRPSKATEEAALTSSPTQTKVIPTGNSPQEEVEIDEVTPLEGESRAESTLETVRCIEPKLLNWKYILAAVLALVAVILVYQLYQSDDGVEQLFRRFVG</sequence>
<dbReference type="GO" id="GO:0005634">
    <property type="term" value="C:nucleus"/>
    <property type="evidence" value="ECO:0007669"/>
    <property type="project" value="UniProtKB-SubCell"/>
</dbReference>
<keyword evidence="4" id="KW-0804">Transcription</keyword>
<keyword evidence="8" id="KW-1133">Transmembrane helix</keyword>
<protein>
    <recommendedName>
        <fullName evidence="9">BHLH domain-containing protein</fullName>
    </recommendedName>
</protein>
<dbReference type="SUPFAM" id="SSF47459">
    <property type="entry name" value="HLH, helix-loop-helix DNA-binding domain"/>
    <property type="match status" value="1"/>
</dbReference>
<evidence type="ECO:0000259" key="9">
    <source>
        <dbReference type="PROSITE" id="PS50888"/>
    </source>
</evidence>
<evidence type="ECO:0000256" key="7">
    <source>
        <dbReference type="SAM" id="MobiDB-lite"/>
    </source>
</evidence>
<keyword evidence="6" id="KW-0175">Coiled coil</keyword>
<feature type="region of interest" description="Disordered" evidence="7">
    <location>
        <begin position="921"/>
        <end position="940"/>
    </location>
</feature>
<dbReference type="InterPro" id="IPR058610">
    <property type="entry name" value="WIT1_2_N"/>
</dbReference>
<keyword evidence="3" id="KW-0805">Transcription regulation</keyword>
<feature type="compositionally biased region" description="Basic and acidic residues" evidence="7">
    <location>
        <begin position="429"/>
        <end position="444"/>
    </location>
</feature>
<comment type="subcellular location">
    <subcellularLocation>
        <location evidence="1">Nucleus</location>
    </subcellularLocation>
</comment>
<feature type="coiled-coil region" evidence="6">
    <location>
        <begin position="1032"/>
        <end position="1094"/>
    </location>
</feature>
<dbReference type="PANTHER" id="PTHR35705">
    <property type="entry name" value="WPP DOMAIN-INTERACTING TAIL-ANCHORED PROTEIN 1"/>
    <property type="match status" value="1"/>
</dbReference>
<evidence type="ECO:0000256" key="2">
    <source>
        <dbReference type="ARBA" id="ARBA00005510"/>
    </source>
</evidence>
<dbReference type="InterPro" id="IPR039976">
    <property type="entry name" value="WIT1/WIT2"/>
</dbReference>
<dbReference type="GO" id="GO:0006355">
    <property type="term" value="P:regulation of DNA-templated transcription"/>
    <property type="evidence" value="ECO:0007669"/>
    <property type="project" value="UniProtKB-ARBA"/>
</dbReference>
<proteinExistence type="inferred from homology"/>
<feature type="region of interest" description="Disordered" evidence="7">
    <location>
        <begin position="732"/>
        <end position="762"/>
    </location>
</feature>
<dbReference type="EMBL" id="CM003532">
    <property type="protein sequence ID" value="RCV23419.1"/>
    <property type="molecule type" value="Genomic_DNA"/>
</dbReference>
<evidence type="ECO:0000256" key="5">
    <source>
        <dbReference type="ARBA" id="ARBA00023242"/>
    </source>
</evidence>
<feature type="compositionally biased region" description="Basic and acidic residues" evidence="7">
    <location>
        <begin position="454"/>
        <end position="468"/>
    </location>
</feature>
<dbReference type="Pfam" id="PF26581">
    <property type="entry name" value="WIT1_2_N"/>
    <property type="match status" value="1"/>
</dbReference>
<dbReference type="InterPro" id="IPR036638">
    <property type="entry name" value="HLH_DNA-bd_sf"/>
</dbReference>
<evidence type="ECO:0000256" key="8">
    <source>
        <dbReference type="SAM" id="Phobius"/>
    </source>
</evidence>
<evidence type="ECO:0000256" key="1">
    <source>
        <dbReference type="ARBA" id="ARBA00004123"/>
    </source>
</evidence>
<feature type="coiled-coil region" evidence="6">
    <location>
        <begin position="951"/>
        <end position="992"/>
    </location>
</feature>
<feature type="region of interest" description="Disordered" evidence="7">
    <location>
        <begin position="1156"/>
        <end position="1191"/>
    </location>
</feature>
<evidence type="ECO:0000313" key="10">
    <source>
        <dbReference type="EMBL" id="RCV23419.1"/>
    </source>
</evidence>
<dbReference type="AlphaFoldDB" id="A0A368QZP8"/>
<dbReference type="PROSITE" id="PS50888">
    <property type="entry name" value="BHLH"/>
    <property type="match status" value="1"/>
</dbReference>
<keyword evidence="8" id="KW-0472">Membrane</keyword>
<keyword evidence="8" id="KW-0812">Transmembrane</keyword>
<feature type="region of interest" description="Disordered" evidence="7">
    <location>
        <begin position="428"/>
        <end position="468"/>
    </location>
</feature>
<dbReference type="InterPro" id="IPR025610">
    <property type="entry name" value="MYC/MYB_N"/>
</dbReference>
<dbReference type="Pfam" id="PF00010">
    <property type="entry name" value="HLH"/>
    <property type="match status" value="1"/>
</dbReference>
<dbReference type="SUPFAM" id="SSF57997">
    <property type="entry name" value="Tropomyosin"/>
    <property type="match status" value="1"/>
</dbReference>
<evidence type="ECO:0000256" key="4">
    <source>
        <dbReference type="ARBA" id="ARBA00023163"/>
    </source>
</evidence>
<organism evidence="10">
    <name type="scientific">Setaria italica</name>
    <name type="common">Foxtail millet</name>
    <name type="synonym">Panicum italicum</name>
    <dbReference type="NCBI Taxonomy" id="4555"/>
    <lineage>
        <taxon>Eukaryota</taxon>
        <taxon>Viridiplantae</taxon>
        <taxon>Streptophyta</taxon>
        <taxon>Embryophyta</taxon>
        <taxon>Tracheophyta</taxon>
        <taxon>Spermatophyta</taxon>
        <taxon>Magnoliopsida</taxon>
        <taxon>Liliopsida</taxon>
        <taxon>Poales</taxon>
        <taxon>Poaceae</taxon>
        <taxon>PACMAD clade</taxon>
        <taxon>Panicoideae</taxon>
        <taxon>Panicodae</taxon>
        <taxon>Paniceae</taxon>
        <taxon>Cenchrinae</taxon>
        <taxon>Setaria</taxon>
    </lineage>
</organism>
<feature type="transmembrane region" description="Helical" evidence="8">
    <location>
        <begin position="1224"/>
        <end position="1244"/>
    </location>
</feature>
<feature type="coiled-coil region" evidence="6">
    <location>
        <begin position="671"/>
        <end position="725"/>
    </location>
</feature>
<accession>A0A368QZP8</accession>
<feature type="domain" description="BHLH" evidence="9">
    <location>
        <begin position="457"/>
        <end position="506"/>
    </location>
</feature>
<feature type="compositionally biased region" description="Basic and acidic residues" evidence="7">
    <location>
        <begin position="1156"/>
        <end position="1169"/>
    </location>
</feature>
<gene>
    <name evidence="10" type="ORF">SETIT_5G004700v2</name>
</gene>
<keyword evidence="5" id="KW-0539">Nucleus</keyword>
<dbReference type="GO" id="GO:0046983">
    <property type="term" value="F:protein dimerization activity"/>
    <property type="evidence" value="ECO:0007669"/>
    <property type="project" value="InterPro"/>
</dbReference>
<dbReference type="PANTHER" id="PTHR35705:SF7">
    <property type="entry name" value="OS01G0235350 PROTEIN"/>
    <property type="match status" value="1"/>
</dbReference>
<dbReference type="Gene3D" id="1.20.5.170">
    <property type="match status" value="1"/>
</dbReference>
<comment type="similarity">
    <text evidence="2">Belongs to the bHLH protein family.</text>
</comment>
<dbReference type="InterPro" id="IPR011598">
    <property type="entry name" value="bHLH_dom"/>
</dbReference>
<dbReference type="FunFam" id="4.10.280.10:FF:000078">
    <property type="entry name" value="Transcription factor bHLH13"/>
    <property type="match status" value="1"/>
</dbReference>
<feature type="region of interest" description="Disordered" evidence="7">
    <location>
        <begin position="100"/>
        <end position="119"/>
    </location>
</feature>
<evidence type="ECO:0000256" key="6">
    <source>
        <dbReference type="SAM" id="Coils"/>
    </source>
</evidence>
<reference evidence="10" key="2">
    <citation type="submission" date="2015-07" db="EMBL/GenBank/DDBJ databases">
        <authorList>
            <person name="Noorani M."/>
        </authorList>
    </citation>
    <scope>NUCLEOTIDE SEQUENCE</scope>
    <source>
        <strain evidence="10">Yugu1</strain>
    </source>
</reference>
<dbReference type="STRING" id="4555.A0A368QZP8"/>
<dbReference type="Gene3D" id="4.10.280.10">
    <property type="entry name" value="Helix-loop-helix DNA-binding domain"/>
    <property type="match status" value="1"/>
</dbReference>